<dbReference type="Proteomes" id="UP000008694">
    <property type="component" value="Unassembled WGS sequence"/>
</dbReference>
<dbReference type="HOGENOM" id="CLU_2820052_0_0_1"/>
<reference evidence="2" key="1">
    <citation type="journal article" date="2011" name="Nat. Genet.">
        <title>The Arabidopsis lyrata genome sequence and the basis of rapid genome size change.</title>
        <authorList>
            <person name="Hu T.T."/>
            <person name="Pattyn P."/>
            <person name="Bakker E.G."/>
            <person name="Cao J."/>
            <person name="Cheng J.-F."/>
            <person name="Clark R.M."/>
            <person name="Fahlgren N."/>
            <person name="Fawcett J.A."/>
            <person name="Grimwood J."/>
            <person name="Gundlach H."/>
            <person name="Haberer G."/>
            <person name="Hollister J.D."/>
            <person name="Ossowski S."/>
            <person name="Ottilar R.P."/>
            <person name="Salamov A.A."/>
            <person name="Schneeberger K."/>
            <person name="Spannagl M."/>
            <person name="Wang X."/>
            <person name="Yang L."/>
            <person name="Nasrallah M.E."/>
            <person name="Bergelson J."/>
            <person name="Carrington J.C."/>
            <person name="Gaut B.S."/>
            <person name="Schmutz J."/>
            <person name="Mayer K.F.X."/>
            <person name="Van de Peer Y."/>
            <person name="Grigoriev I.V."/>
            <person name="Nordborg M."/>
            <person name="Weigel D."/>
            <person name="Guo Y.-L."/>
        </authorList>
    </citation>
    <scope>NUCLEOTIDE SEQUENCE [LARGE SCALE GENOMIC DNA]</scope>
    <source>
        <strain evidence="2">cv. MN47</strain>
    </source>
</reference>
<keyword evidence="2" id="KW-1185">Reference proteome</keyword>
<accession>D7LB49</accession>
<proteinExistence type="predicted"/>
<evidence type="ECO:0000313" key="2">
    <source>
        <dbReference type="Proteomes" id="UP000008694"/>
    </source>
</evidence>
<dbReference type="EMBL" id="GL348715">
    <property type="protein sequence ID" value="EFH60035.1"/>
    <property type="molecule type" value="Genomic_DNA"/>
</dbReference>
<sequence length="67" mass="7823">MRCRWKVCRNKRCGGLMNLDDMKKCVVQPPFKRERTGRPRCRMCNKAGHRKTISTSVKPFNINGDLV</sequence>
<name>D7LB49_ARALL</name>
<dbReference type="Gramene" id="Al_scaffold_0003_3166">
    <property type="protein sequence ID" value="Al_scaffold_0003_3166"/>
    <property type="gene ID" value="Al_scaffold_0003_3166"/>
</dbReference>
<gene>
    <name evidence="1" type="ORF">ARALYDRAFT_673969</name>
</gene>
<protein>
    <submittedName>
        <fullName evidence="1">Predicted protein</fullName>
    </submittedName>
</protein>
<evidence type="ECO:0000313" key="1">
    <source>
        <dbReference type="EMBL" id="EFH60035.1"/>
    </source>
</evidence>
<feature type="non-terminal residue" evidence="1">
    <location>
        <position position="67"/>
    </location>
</feature>
<organism evidence="2">
    <name type="scientific">Arabidopsis lyrata subsp. lyrata</name>
    <name type="common">Lyre-leaved rock-cress</name>
    <dbReference type="NCBI Taxonomy" id="81972"/>
    <lineage>
        <taxon>Eukaryota</taxon>
        <taxon>Viridiplantae</taxon>
        <taxon>Streptophyta</taxon>
        <taxon>Embryophyta</taxon>
        <taxon>Tracheophyta</taxon>
        <taxon>Spermatophyta</taxon>
        <taxon>Magnoliopsida</taxon>
        <taxon>eudicotyledons</taxon>
        <taxon>Gunneridae</taxon>
        <taxon>Pentapetalae</taxon>
        <taxon>rosids</taxon>
        <taxon>malvids</taxon>
        <taxon>Brassicales</taxon>
        <taxon>Brassicaceae</taxon>
        <taxon>Camelineae</taxon>
        <taxon>Arabidopsis</taxon>
    </lineage>
</organism>
<dbReference type="AlphaFoldDB" id="D7LB49"/>